<dbReference type="AlphaFoldDB" id="A0A5B7E5C2"/>
<keyword evidence="2" id="KW-1185">Reference proteome</keyword>
<organism evidence="1 2">
    <name type="scientific">Portunus trituberculatus</name>
    <name type="common">Swimming crab</name>
    <name type="synonym">Neptunus trituberculatus</name>
    <dbReference type="NCBI Taxonomy" id="210409"/>
    <lineage>
        <taxon>Eukaryota</taxon>
        <taxon>Metazoa</taxon>
        <taxon>Ecdysozoa</taxon>
        <taxon>Arthropoda</taxon>
        <taxon>Crustacea</taxon>
        <taxon>Multicrustacea</taxon>
        <taxon>Malacostraca</taxon>
        <taxon>Eumalacostraca</taxon>
        <taxon>Eucarida</taxon>
        <taxon>Decapoda</taxon>
        <taxon>Pleocyemata</taxon>
        <taxon>Brachyura</taxon>
        <taxon>Eubrachyura</taxon>
        <taxon>Portunoidea</taxon>
        <taxon>Portunidae</taxon>
        <taxon>Portuninae</taxon>
        <taxon>Portunus</taxon>
    </lineage>
</organism>
<evidence type="ECO:0000313" key="2">
    <source>
        <dbReference type="Proteomes" id="UP000324222"/>
    </source>
</evidence>
<evidence type="ECO:0000313" key="1">
    <source>
        <dbReference type="EMBL" id="MPC28537.1"/>
    </source>
</evidence>
<gene>
    <name evidence="1" type="ORF">E2C01_021746</name>
</gene>
<dbReference type="Proteomes" id="UP000324222">
    <property type="component" value="Unassembled WGS sequence"/>
</dbReference>
<dbReference type="EMBL" id="VSRR010001929">
    <property type="protein sequence ID" value="MPC28537.1"/>
    <property type="molecule type" value="Genomic_DNA"/>
</dbReference>
<comment type="caution">
    <text evidence="1">The sequence shown here is derived from an EMBL/GenBank/DDBJ whole genome shotgun (WGS) entry which is preliminary data.</text>
</comment>
<proteinExistence type="predicted"/>
<reference evidence="1 2" key="1">
    <citation type="submission" date="2019-05" db="EMBL/GenBank/DDBJ databases">
        <title>Another draft genome of Portunus trituberculatus and its Hox gene families provides insights of decapod evolution.</title>
        <authorList>
            <person name="Jeong J.-H."/>
            <person name="Song I."/>
            <person name="Kim S."/>
            <person name="Choi T."/>
            <person name="Kim D."/>
            <person name="Ryu S."/>
            <person name="Kim W."/>
        </authorList>
    </citation>
    <scope>NUCLEOTIDE SEQUENCE [LARGE SCALE GENOMIC DNA]</scope>
    <source>
        <tissue evidence="1">Muscle</tissue>
    </source>
</reference>
<accession>A0A5B7E5C2</accession>
<protein>
    <submittedName>
        <fullName evidence="1">Uncharacterized protein</fullName>
    </submittedName>
</protein>
<name>A0A5B7E5C2_PORTR</name>
<sequence>MEPTCDMGSDDAHIPTVACTFCLNTLPATFPSATGWWTALQPWRECTTHTQWQPALIYQKAFRHSLQDNRHCIKYEELLLCIPPEPVPYRNSFDFHSKWQYTEEI</sequence>